<dbReference type="Proteomes" id="UP000298663">
    <property type="component" value="Unassembled WGS sequence"/>
</dbReference>
<dbReference type="EMBL" id="AZBU02000011">
    <property type="protein sequence ID" value="TKR61428.1"/>
    <property type="molecule type" value="Genomic_DNA"/>
</dbReference>
<dbReference type="AlphaFoldDB" id="A0A4U5LYP8"/>
<proteinExistence type="predicted"/>
<evidence type="ECO:0000256" key="1">
    <source>
        <dbReference type="SAM" id="MobiDB-lite"/>
    </source>
</evidence>
<comment type="caution">
    <text evidence="2">The sequence shown here is derived from an EMBL/GenBank/DDBJ whole genome shotgun (WGS) entry which is preliminary data.</text>
</comment>
<protein>
    <submittedName>
        <fullName evidence="2">Uncharacterized protein</fullName>
    </submittedName>
</protein>
<reference evidence="2 3" key="1">
    <citation type="journal article" date="2015" name="Genome Biol.">
        <title>Comparative genomics of Steinernema reveals deeply conserved gene regulatory networks.</title>
        <authorList>
            <person name="Dillman A.R."/>
            <person name="Macchietto M."/>
            <person name="Porter C.F."/>
            <person name="Rogers A."/>
            <person name="Williams B."/>
            <person name="Antoshechkin I."/>
            <person name="Lee M.M."/>
            <person name="Goodwin Z."/>
            <person name="Lu X."/>
            <person name="Lewis E.E."/>
            <person name="Goodrich-Blair H."/>
            <person name="Stock S.P."/>
            <person name="Adams B.J."/>
            <person name="Sternberg P.W."/>
            <person name="Mortazavi A."/>
        </authorList>
    </citation>
    <scope>NUCLEOTIDE SEQUENCE [LARGE SCALE GENOMIC DNA]</scope>
    <source>
        <strain evidence="2 3">ALL</strain>
    </source>
</reference>
<feature type="region of interest" description="Disordered" evidence="1">
    <location>
        <begin position="70"/>
        <end position="100"/>
    </location>
</feature>
<reference evidence="2 3" key="2">
    <citation type="journal article" date="2019" name="G3 (Bethesda)">
        <title>Hybrid Assembly of the Genome of the Entomopathogenic Nematode Steinernema carpocapsae Identifies the X-Chromosome.</title>
        <authorList>
            <person name="Serra L."/>
            <person name="Macchietto M."/>
            <person name="Macias-Munoz A."/>
            <person name="McGill C.J."/>
            <person name="Rodriguez I.M."/>
            <person name="Rodriguez B."/>
            <person name="Murad R."/>
            <person name="Mortazavi A."/>
        </authorList>
    </citation>
    <scope>NUCLEOTIDE SEQUENCE [LARGE SCALE GENOMIC DNA]</scope>
    <source>
        <strain evidence="2 3">ALL</strain>
    </source>
</reference>
<sequence>MTFLTCFQTLSSHPSSFSPLSHSRIGRSFRNGFRSPRPRSSLALSLCHFHQSEGLRNSRLPPFLLGHVRPRLPHRARGPTHLQTNQNPKNDSPGGVANGRTQRRELRLRADALQRNDAPNVLLEGHLRREDGRRRRPRRQQRHAEGGPGGHVAKPPFFVQIKGTAPHLLELLSSSFSCLQPPAVMNNTQIALFALVALCALSFAPADAQWTYYYYPSYANYGYGYNNGYNYYYPSYNYGYNSYYYPSYGYYYGKRSAGFGDAPQLQQAPVAPQQNPQQ</sequence>
<accession>A0A4U5LYP8</accession>
<evidence type="ECO:0000313" key="3">
    <source>
        <dbReference type="Proteomes" id="UP000298663"/>
    </source>
</evidence>
<keyword evidence="3" id="KW-1185">Reference proteome</keyword>
<feature type="compositionally biased region" description="Polar residues" evidence="1">
    <location>
        <begin position="81"/>
        <end position="90"/>
    </location>
</feature>
<evidence type="ECO:0000313" key="2">
    <source>
        <dbReference type="EMBL" id="TKR61428.1"/>
    </source>
</evidence>
<name>A0A4U5LYP8_STECR</name>
<feature type="region of interest" description="Disordered" evidence="1">
    <location>
        <begin position="119"/>
        <end position="154"/>
    </location>
</feature>
<organism evidence="2 3">
    <name type="scientific">Steinernema carpocapsae</name>
    <name type="common">Entomopathogenic nematode</name>
    <dbReference type="NCBI Taxonomy" id="34508"/>
    <lineage>
        <taxon>Eukaryota</taxon>
        <taxon>Metazoa</taxon>
        <taxon>Ecdysozoa</taxon>
        <taxon>Nematoda</taxon>
        <taxon>Chromadorea</taxon>
        <taxon>Rhabditida</taxon>
        <taxon>Tylenchina</taxon>
        <taxon>Panagrolaimomorpha</taxon>
        <taxon>Strongyloidoidea</taxon>
        <taxon>Steinernematidae</taxon>
        <taxon>Steinernema</taxon>
    </lineage>
</organism>
<gene>
    <name evidence="2" type="ORF">L596_028534</name>
</gene>